<feature type="transmembrane region" description="Helical" evidence="9">
    <location>
        <begin position="47"/>
        <end position="69"/>
    </location>
</feature>
<comment type="catalytic activity">
    <reaction evidence="1">
        <text>ATP + protein L-histidine = ADP + protein N-phospho-L-histidine.</text>
        <dbReference type="EC" id="2.7.13.3"/>
    </reaction>
</comment>
<keyword evidence="7" id="KW-0067">ATP-binding</keyword>
<evidence type="ECO:0000256" key="7">
    <source>
        <dbReference type="ARBA" id="ARBA00022840"/>
    </source>
</evidence>
<keyword evidence="13" id="KW-1185">Reference proteome</keyword>
<evidence type="ECO:0000313" key="13">
    <source>
        <dbReference type="Proteomes" id="UP000680865"/>
    </source>
</evidence>
<dbReference type="EC" id="2.7.13.3" evidence="2"/>
<dbReference type="Pfam" id="PF07730">
    <property type="entry name" value="HisKA_3"/>
    <property type="match status" value="1"/>
</dbReference>
<gene>
    <name evidence="12" type="ORF">Aco04nite_24810</name>
</gene>
<dbReference type="Proteomes" id="UP000680865">
    <property type="component" value="Unassembled WGS sequence"/>
</dbReference>
<comment type="caution">
    <text evidence="12">The sequence shown here is derived from an EMBL/GenBank/DDBJ whole genome shotgun (WGS) entry which is preliminary data.</text>
</comment>
<evidence type="ECO:0000313" key="12">
    <source>
        <dbReference type="EMBL" id="GIM71344.1"/>
    </source>
</evidence>
<dbReference type="InterPro" id="IPR050482">
    <property type="entry name" value="Sensor_HK_TwoCompSys"/>
</dbReference>
<dbReference type="GO" id="GO:0046983">
    <property type="term" value="F:protein dimerization activity"/>
    <property type="evidence" value="ECO:0007669"/>
    <property type="project" value="InterPro"/>
</dbReference>
<accession>A0A919SGQ4</accession>
<dbReference type="Gene3D" id="3.30.565.10">
    <property type="entry name" value="Histidine kinase-like ATPase, C-terminal domain"/>
    <property type="match status" value="1"/>
</dbReference>
<keyword evidence="9" id="KW-1133">Transmembrane helix</keyword>
<keyword evidence="8" id="KW-0902">Two-component regulatory system</keyword>
<name>A0A919SGQ4_9ACTN</name>
<dbReference type="Pfam" id="PF23539">
    <property type="entry name" value="DUF7134"/>
    <property type="match status" value="1"/>
</dbReference>
<dbReference type="AlphaFoldDB" id="A0A919SGQ4"/>
<dbReference type="GO" id="GO:0005524">
    <property type="term" value="F:ATP binding"/>
    <property type="evidence" value="ECO:0007669"/>
    <property type="project" value="UniProtKB-KW"/>
</dbReference>
<feature type="transmembrane region" description="Helical" evidence="9">
    <location>
        <begin position="110"/>
        <end position="136"/>
    </location>
</feature>
<feature type="transmembrane region" description="Helical" evidence="9">
    <location>
        <begin position="85"/>
        <end position="103"/>
    </location>
</feature>
<dbReference type="GO" id="GO:0000155">
    <property type="term" value="F:phosphorelay sensor kinase activity"/>
    <property type="evidence" value="ECO:0007669"/>
    <property type="project" value="InterPro"/>
</dbReference>
<evidence type="ECO:0000259" key="11">
    <source>
        <dbReference type="Pfam" id="PF23539"/>
    </source>
</evidence>
<dbReference type="PANTHER" id="PTHR24421">
    <property type="entry name" value="NITRATE/NITRITE SENSOR PROTEIN NARX-RELATED"/>
    <property type="match status" value="1"/>
</dbReference>
<evidence type="ECO:0000256" key="4">
    <source>
        <dbReference type="ARBA" id="ARBA00022679"/>
    </source>
</evidence>
<keyword evidence="5" id="KW-0547">Nucleotide-binding</keyword>
<evidence type="ECO:0000256" key="3">
    <source>
        <dbReference type="ARBA" id="ARBA00022553"/>
    </source>
</evidence>
<keyword evidence="4" id="KW-0808">Transferase</keyword>
<dbReference type="Gene3D" id="1.20.5.1930">
    <property type="match status" value="1"/>
</dbReference>
<dbReference type="SUPFAM" id="SSF55874">
    <property type="entry name" value="ATPase domain of HSP90 chaperone/DNA topoisomerase II/histidine kinase"/>
    <property type="match status" value="1"/>
</dbReference>
<evidence type="ECO:0000256" key="5">
    <source>
        <dbReference type="ARBA" id="ARBA00022741"/>
    </source>
</evidence>
<keyword evidence="6 12" id="KW-0418">Kinase</keyword>
<dbReference type="InterPro" id="IPR055558">
    <property type="entry name" value="DUF7134"/>
</dbReference>
<dbReference type="InterPro" id="IPR036890">
    <property type="entry name" value="HATPase_C_sf"/>
</dbReference>
<dbReference type="PANTHER" id="PTHR24421:SF10">
    <property type="entry name" value="NITRATE_NITRITE SENSOR PROTEIN NARQ"/>
    <property type="match status" value="1"/>
</dbReference>
<evidence type="ECO:0000256" key="6">
    <source>
        <dbReference type="ARBA" id="ARBA00022777"/>
    </source>
</evidence>
<feature type="transmembrane region" description="Helical" evidence="9">
    <location>
        <begin position="142"/>
        <end position="162"/>
    </location>
</feature>
<feature type="transmembrane region" description="Helical" evidence="9">
    <location>
        <begin position="174"/>
        <end position="193"/>
    </location>
</feature>
<evidence type="ECO:0000256" key="1">
    <source>
        <dbReference type="ARBA" id="ARBA00000085"/>
    </source>
</evidence>
<keyword evidence="9" id="KW-0812">Transmembrane</keyword>
<protein>
    <recommendedName>
        <fullName evidence="2">histidine kinase</fullName>
        <ecNumber evidence="2">2.7.13.3</ecNumber>
    </recommendedName>
</protein>
<evidence type="ECO:0000256" key="8">
    <source>
        <dbReference type="ARBA" id="ARBA00023012"/>
    </source>
</evidence>
<evidence type="ECO:0000256" key="9">
    <source>
        <dbReference type="SAM" id="Phobius"/>
    </source>
</evidence>
<dbReference type="InterPro" id="IPR011712">
    <property type="entry name" value="Sig_transdc_His_kin_sub3_dim/P"/>
</dbReference>
<organism evidence="12 13">
    <name type="scientific">Winogradskya consettensis</name>
    <dbReference type="NCBI Taxonomy" id="113560"/>
    <lineage>
        <taxon>Bacteria</taxon>
        <taxon>Bacillati</taxon>
        <taxon>Actinomycetota</taxon>
        <taxon>Actinomycetes</taxon>
        <taxon>Micromonosporales</taxon>
        <taxon>Micromonosporaceae</taxon>
        <taxon>Winogradskya</taxon>
    </lineage>
</organism>
<sequence>MPPTYHDGMGELAVRPAAEPSEYSFLLPAALRDQPVSQGGPRSMRDWFVDAACFLLSLVWALLCTGDLFSAEPSMIGQWAGTPEWLIWADLFLGVLCSVALWWRRRWPVAFAVLMLVLSLVSVTAAVAILISLFTVAVHRPFVTALWVGAAGFVTNAVFCVVRPEQGGTFVESFVWGIVFIIIVQLWGMTVRARRQLVVSLRDRAERAESEQRLRVAQARALERTRIAREMHDVLAHRISLLSLHAGALEFRPDAPPAEIAGAAGVIRASAHLALQDLREVIGVLRESTDDAAPERPQPTLRELPALAAESRAAGVKVRLDVAVDEAQQLPVGTGRTAYRIIQEGLTNARKHAPGTAVKVAVGGAAGAGLTIGIRNPAPVARPVVTIPGTGTGLIGLAERATLAGGTIVHGHDTQGDFVLEAWLPWPPA</sequence>
<keyword evidence="3" id="KW-0597">Phosphoprotein</keyword>
<evidence type="ECO:0000259" key="10">
    <source>
        <dbReference type="Pfam" id="PF07730"/>
    </source>
</evidence>
<proteinExistence type="predicted"/>
<feature type="domain" description="DUF7134" evidence="11">
    <location>
        <begin position="47"/>
        <end position="195"/>
    </location>
</feature>
<keyword evidence="9" id="KW-0472">Membrane</keyword>
<feature type="domain" description="Signal transduction histidine kinase subgroup 3 dimerisation and phosphoacceptor" evidence="10">
    <location>
        <begin position="223"/>
        <end position="289"/>
    </location>
</feature>
<evidence type="ECO:0000256" key="2">
    <source>
        <dbReference type="ARBA" id="ARBA00012438"/>
    </source>
</evidence>
<dbReference type="CDD" id="cd16917">
    <property type="entry name" value="HATPase_UhpB-NarQ-NarX-like"/>
    <property type="match status" value="1"/>
</dbReference>
<reference evidence="12" key="1">
    <citation type="submission" date="2021-03" db="EMBL/GenBank/DDBJ databases">
        <title>Whole genome shotgun sequence of Actinoplanes consettensis NBRC 14913.</title>
        <authorList>
            <person name="Komaki H."/>
            <person name="Tamura T."/>
        </authorList>
    </citation>
    <scope>NUCLEOTIDE SEQUENCE</scope>
    <source>
        <strain evidence="12">NBRC 14913</strain>
    </source>
</reference>
<dbReference type="EMBL" id="BOQP01000010">
    <property type="protein sequence ID" value="GIM71344.1"/>
    <property type="molecule type" value="Genomic_DNA"/>
</dbReference>
<dbReference type="GO" id="GO:0016020">
    <property type="term" value="C:membrane"/>
    <property type="evidence" value="ECO:0007669"/>
    <property type="project" value="InterPro"/>
</dbReference>